<dbReference type="Gene3D" id="1.10.10.1400">
    <property type="entry name" value="Terminase, small subunit, N-terminal DNA-binding domain, HTH motif"/>
    <property type="match status" value="1"/>
</dbReference>
<keyword evidence="2" id="KW-0231">Viral genome packaging</keyword>
<protein>
    <submittedName>
        <fullName evidence="3">Terminase small subunit</fullName>
    </submittedName>
</protein>
<dbReference type="Gene3D" id="6.10.140.2160">
    <property type="match status" value="1"/>
</dbReference>
<evidence type="ECO:0000313" key="3">
    <source>
        <dbReference type="EMBL" id="DAF92627.1"/>
    </source>
</evidence>
<evidence type="ECO:0000256" key="1">
    <source>
        <dbReference type="ARBA" id="ARBA00022612"/>
    </source>
</evidence>
<organism evidence="3">
    <name type="scientific">Siphoviridae sp. cti0B23</name>
    <dbReference type="NCBI Taxonomy" id="2825619"/>
    <lineage>
        <taxon>Viruses</taxon>
        <taxon>Duplodnaviria</taxon>
        <taxon>Heunggongvirae</taxon>
        <taxon>Uroviricota</taxon>
        <taxon>Caudoviricetes</taxon>
    </lineage>
</organism>
<dbReference type="InterPro" id="IPR038713">
    <property type="entry name" value="Terminase_Gp1_N_sf"/>
</dbReference>
<dbReference type="GO" id="GO:0051276">
    <property type="term" value="P:chromosome organization"/>
    <property type="evidence" value="ECO:0007669"/>
    <property type="project" value="InterPro"/>
</dbReference>
<dbReference type="EMBL" id="BK016069">
    <property type="protein sequence ID" value="DAF92627.1"/>
    <property type="molecule type" value="Genomic_DNA"/>
</dbReference>
<keyword evidence="1" id="KW-1188">Viral release from host cell</keyword>
<dbReference type="PANTHER" id="PTHR41328">
    <property type="entry name" value="TERMINASE SMALL SUBUNIT-RELATED"/>
    <property type="match status" value="1"/>
</dbReference>
<accession>A0A8S5UDX3</accession>
<name>A0A8S5UDX3_9CAUD</name>
<reference evidence="3" key="1">
    <citation type="journal article" date="2021" name="Proc. Natl. Acad. Sci. U.S.A.">
        <title>A Catalog of Tens of Thousands of Viruses from Human Metagenomes Reveals Hidden Associations with Chronic Diseases.</title>
        <authorList>
            <person name="Tisza M.J."/>
            <person name="Buck C.B."/>
        </authorList>
    </citation>
    <scope>NUCLEOTIDE SEQUENCE</scope>
    <source>
        <strain evidence="3">Cti0B23</strain>
    </source>
</reference>
<dbReference type="Pfam" id="PF03592">
    <property type="entry name" value="Terminase_2"/>
    <property type="match status" value="1"/>
</dbReference>
<dbReference type="PANTHER" id="PTHR41328:SF2">
    <property type="entry name" value="TERMINASE SMALL SUBUNIT"/>
    <property type="match status" value="1"/>
</dbReference>
<proteinExistence type="predicted"/>
<sequence>MKLTPKQKAFADYYIECGNATEAARKAGYQSKSLGEDAAKTLKSPKVSAYIAERLGAQDKKRVADADEVMEFYTAVMRGEVKDQFGLDTALSDRLKAGAELMKRYSAAGTVAVLPVTIIDNIPKEDANV</sequence>
<evidence type="ECO:0000256" key="2">
    <source>
        <dbReference type="ARBA" id="ARBA00023219"/>
    </source>
</evidence>
<dbReference type="InterPro" id="IPR052404">
    <property type="entry name" value="SPP1-like_terminase"/>
</dbReference>
<dbReference type="InterPro" id="IPR005335">
    <property type="entry name" value="Terminase_ssu"/>
</dbReference>